<feature type="region of interest" description="Disordered" evidence="1">
    <location>
        <begin position="184"/>
        <end position="217"/>
    </location>
</feature>
<reference evidence="2" key="1">
    <citation type="submission" date="2023-07" db="EMBL/GenBank/DDBJ databases">
        <authorList>
            <consortium name="AG Swart"/>
            <person name="Singh M."/>
            <person name="Singh A."/>
            <person name="Seah K."/>
            <person name="Emmerich C."/>
        </authorList>
    </citation>
    <scope>NUCLEOTIDE SEQUENCE</scope>
    <source>
        <strain evidence="2">DP1</strain>
    </source>
</reference>
<dbReference type="EMBL" id="CAMPGE010000644">
    <property type="protein sequence ID" value="CAI2359397.1"/>
    <property type="molecule type" value="Genomic_DNA"/>
</dbReference>
<name>A0AAD1TZK6_EUPCR</name>
<comment type="caution">
    <text evidence="2">The sequence shown here is derived from an EMBL/GenBank/DDBJ whole genome shotgun (WGS) entry which is preliminary data.</text>
</comment>
<feature type="compositionally biased region" description="Basic and acidic residues" evidence="1">
    <location>
        <begin position="20"/>
        <end position="31"/>
    </location>
</feature>
<feature type="compositionally biased region" description="Polar residues" evidence="1">
    <location>
        <begin position="75"/>
        <end position="91"/>
    </location>
</feature>
<keyword evidence="3" id="KW-1185">Reference proteome</keyword>
<evidence type="ECO:0000256" key="1">
    <source>
        <dbReference type="SAM" id="MobiDB-lite"/>
    </source>
</evidence>
<protein>
    <submittedName>
        <fullName evidence="2">Uncharacterized protein</fullName>
    </submittedName>
</protein>
<sequence>MKAITEANQNQEAGECKTPVFKDNKKLKSNDDTFSGAISPDSGSHSDSQGEAKELEECPGDTPTDKTESIPPQKLNLSKLNAQSGSTMASLTSKKDNLEIDFNNFMVIDKRLSGRESPHSKQDYISEDCDEYYDSGVSEFPGRSLPKKPSNIPFSYAYVEGSDDESQECRMHLSFGDRVKEYHNSRQNNSLIESRETLSPSPTNEESSRKLSSFSCGDSSYKEQQNLLSNTQRDKYCINSSNNDKAKAYLQKTKNYNMNNFSPISKLSNSVNSILECIDEEDSSMERMSEQNSTHTVDPRYLSKAKLDESLRKTSAMNSEVQRYSILSKKKSVEEIFSRDAHRMRKIRSQKGQPRQQYLIKNKKYGEMALYMYHKSYLKHDRFCKIEDEEEDCLSLLCCTPKK</sequence>
<gene>
    <name evidence="2" type="ORF">ECRASSUSDP1_LOCUS686</name>
</gene>
<dbReference type="AlphaFoldDB" id="A0AAD1TZK6"/>
<accession>A0AAD1TZK6</accession>
<feature type="compositionally biased region" description="Polar residues" evidence="1">
    <location>
        <begin position="1"/>
        <end position="12"/>
    </location>
</feature>
<organism evidence="2 3">
    <name type="scientific">Euplotes crassus</name>
    <dbReference type="NCBI Taxonomy" id="5936"/>
    <lineage>
        <taxon>Eukaryota</taxon>
        <taxon>Sar</taxon>
        <taxon>Alveolata</taxon>
        <taxon>Ciliophora</taxon>
        <taxon>Intramacronucleata</taxon>
        <taxon>Spirotrichea</taxon>
        <taxon>Hypotrichia</taxon>
        <taxon>Euplotida</taxon>
        <taxon>Euplotidae</taxon>
        <taxon>Moneuplotes</taxon>
    </lineage>
</organism>
<dbReference type="Proteomes" id="UP001295684">
    <property type="component" value="Unassembled WGS sequence"/>
</dbReference>
<feature type="region of interest" description="Disordered" evidence="1">
    <location>
        <begin position="1"/>
        <end position="91"/>
    </location>
</feature>
<feature type="compositionally biased region" description="Polar residues" evidence="1">
    <location>
        <begin position="185"/>
        <end position="217"/>
    </location>
</feature>
<proteinExistence type="predicted"/>
<evidence type="ECO:0000313" key="3">
    <source>
        <dbReference type="Proteomes" id="UP001295684"/>
    </source>
</evidence>
<evidence type="ECO:0000313" key="2">
    <source>
        <dbReference type="EMBL" id="CAI2359397.1"/>
    </source>
</evidence>